<dbReference type="InParanoid" id="Q7NP94"/>
<dbReference type="AlphaFoldDB" id="Q7NP94"/>
<sequence length="117" mass="12848">MSPDRTVYSTHPRPQPRCEICGELESVCVCEPQFIAPNKQTARLAHDRKRRRGKVVTMVSGLILPEAQLDELAKLLKSECGAGGTVKDGEIEIQGEHREKVAGILQKLGFKIKLVGG</sequence>
<dbReference type="eggNOG" id="COG0023">
    <property type="taxonomic scope" value="Bacteria"/>
</dbReference>
<dbReference type="KEGG" id="gvi:glr0163"/>
<dbReference type="SUPFAM" id="SSF55159">
    <property type="entry name" value="eIF1-like"/>
    <property type="match status" value="1"/>
</dbReference>
<evidence type="ECO:0000256" key="3">
    <source>
        <dbReference type="ARBA" id="ARBA00022917"/>
    </source>
</evidence>
<dbReference type="EMBL" id="BA000045">
    <property type="protein sequence ID" value="BAC88104.1"/>
    <property type="molecule type" value="Genomic_DNA"/>
</dbReference>
<feature type="domain" description="SUI1" evidence="4">
    <location>
        <begin position="49"/>
        <end position="109"/>
    </location>
</feature>
<dbReference type="GO" id="GO:0003743">
    <property type="term" value="F:translation initiation factor activity"/>
    <property type="evidence" value="ECO:0007669"/>
    <property type="project" value="InterPro"/>
</dbReference>
<evidence type="ECO:0000313" key="5">
    <source>
        <dbReference type="EMBL" id="BAC88104.1"/>
    </source>
</evidence>
<name>Q7NP94_GLOVI</name>
<dbReference type="EnsemblBacteria" id="BAC88104">
    <property type="protein sequence ID" value="BAC88104"/>
    <property type="gene ID" value="BAC88104"/>
</dbReference>
<dbReference type="GO" id="GO:0006417">
    <property type="term" value="P:regulation of translation"/>
    <property type="evidence" value="ECO:0007669"/>
    <property type="project" value="UniProtKB-KW"/>
</dbReference>
<dbReference type="Gene3D" id="3.30.780.10">
    <property type="entry name" value="SUI1-like domain"/>
    <property type="match status" value="1"/>
</dbReference>
<evidence type="ECO:0000259" key="4">
    <source>
        <dbReference type="PROSITE" id="PS50296"/>
    </source>
</evidence>
<dbReference type="PIRSF" id="PIRSF037511">
    <property type="entry name" value="Transl_init_SUI1_pro"/>
    <property type="match status" value="1"/>
</dbReference>
<dbReference type="InterPro" id="IPR005872">
    <property type="entry name" value="SUI1_arc_bac"/>
</dbReference>
<dbReference type="InterPro" id="IPR001950">
    <property type="entry name" value="SUI1"/>
</dbReference>
<dbReference type="STRING" id="251221.gene:10757632"/>
<dbReference type="GO" id="GO:0002188">
    <property type="term" value="P:translation reinitiation"/>
    <property type="evidence" value="ECO:0000318"/>
    <property type="project" value="GO_Central"/>
</dbReference>
<dbReference type="CDD" id="cd11567">
    <property type="entry name" value="YciH_like"/>
    <property type="match status" value="1"/>
</dbReference>
<reference evidence="5 6" key="1">
    <citation type="journal article" date="2003" name="DNA Res.">
        <title>Complete genome structure of Gloeobacter violaceus PCC 7421, a cyanobacterium that lacks thylakoids.</title>
        <authorList>
            <person name="Nakamura Y."/>
            <person name="Kaneko T."/>
            <person name="Sato S."/>
            <person name="Mimuro M."/>
            <person name="Miyashita H."/>
            <person name="Tsuchiya T."/>
            <person name="Sasamoto S."/>
            <person name="Watanabe A."/>
            <person name="Kawashima K."/>
            <person name="Kishida Y."/>
            <person name="Kiyokawa C."/>
            <person name="Kohara M."/>
            <person name="Matsumoto M."/>
            <person name="Matsuno A."/>
            <person name="Nakazaki N."/>
            <person name="Shimpo S."/>
            <person name="Takeuchi C."/>
            <person name="Yamada M."/>
            <person name="Tabata S."/>
        </authorList>
    </citation>
    <scope>NUCLEOTIDE SEQUENCE [LARGE SCALE GENOMIC DNA]</scope>
    <source>
        <strain evidence="6">ATCC 29082 / PCC 7421</strain>
    </source>
</reference>
<dbReference type="PhylomeDB" id="Q7NP94"/>
<organism evidence="5 6">
    <name type="scientific">Gloeobacter violaceus (strain ATCC 29082 / PCC 7421)</name>
    <dbReference type="NCBI Taxonomy" id="251221"/>
    <lineage>
        <taxon>Bacteria</taxon>
        <taxon>Bacillati</taxon>
        <taxon>Cyanobacteriota</taxon>
        <taxon>Cyanophyceae</taxon>
        <taxon>Gloeobacterales</taxon>
        <taxon>Gloeobacteraceae</taxon>
        <taxon>Gloeobacter</taxon>
    </lineage>
</organism>
<dbReference type="OrthoDB" id="9792915at2"/>
<keyword evidence="3" id="KW-0648">Protein biosynthesis</keyword>
<dbReference type="PROSITE" id="PS50296">
    <property type="entry name" value="SUI1"/>
    <property type="match status" value="1"/>
</dbReference>
<dbReference type="Proteomes" id="UP000000557">
    <property type="component" value="Chromosome"/>
</dbReference>
<dbReference type="HOGENOM" id="CLU_082805_4_1_3"/>
<keyword evidence="2" id="KW-0810">Translation regulation</keyword>
<accession>Q7NP94</accession>
<protein>
    <submittedName>
        <fullName evidence="5">Glr0163 protein</fullName>
    </submittedName>
</protein>
<proteinExistence type="inferred from homology"/>
<dbReference type="RefSeq" id="WP_011140167.1">
    <property type="nucleotide sequence ID" value="NC_005125.1"/>
</dbReference>
<evidence type="ECO:0000313" key="6">
    <source>
        <dbReference type="Proteomes" id="UP000000557"/>
    </source>
</evidence>
<comment type="similarity">
    <text evidence="1">Belongs to the SUI1 family.</text>
</comment>
<dbReference type="PATRIC" id="fig|251221.4.peg.163"/>
<gene>
    <name evidence="5" type="ordered locus">glr0163</name>
</gene>
<evidence type="ECO:0000256" key="2">
    <source>
        <dbReference type="ARBA" id="ARBA00022845"/>
    </source>
</evidence>
<dbReference type="GO" id="GO:0001731">
    <property type="term" value="P:formation of translation preinitiation complex"/>
    <property type="evidence" value="ECO:0000318"/>
    <property type="project" value="GO_Central"/>
</dbReference>
<keyword evidence="6" id="KW-1185">Reference proteome</keyword>
<dbReference type="PANTHER" id="PTHR12789">
    <property type="entry name" value="DENSITY-REGULATED PROTEIN HOMOLOG"/>
    <property type="match status" value="1"/>
</dbReference>
<dbReference type="InterPro" id="IPR050318">
    <property type="entry name" value="DENR/SUI1_TIF"/>
</dbReference>
<evidence type="ECO:0000256" key="1">
    <source>
        <dbReference type="ARBA" id="ARBA00005422"/>
    </source>
</evidence>
<reference evidence="5 6" key="2">
    <citation type="journal article" date="2003" name="DNA Res.">
        <title>Complete genome structure of Gloeobacter violaceus PCC 7421, a cyanobacterium that lacks thylakoids (supplement).</title>
        <authorList>
            <person name="Nakamura Y."/>
            <person name="Kaneko T."/>
            <person name="Sato S."/>
            <person name="Mimuro M."/>
            <person name="Miyashita H."/>
            <person name="Tsuchiya T."/>
            <person name="Sasamoto S."/>
            <person name="Watanabe A."/>
            <person name="Kawashima K."/>
            <person name="Kishida Y."/>
            <person name="Kiyokawa C."/>
            <person name="Kohara M."/>
            <person name="Matsumoto M."/>
            <person name="Matsuno A."/>
            <person name="Nakazaki N."/>
            <person name="Shimpo S."/>
            <person name="Takeuchi C."/>
            <person name="Yamada M."/>
            <person name="Tabata S."/>
        </authorList>
    </citation>
    <scope>NUCLEOTIDE SEQUENCE [LARGE SCALE GENOMIC DNA]</scope>
    <source>
        <strain evidence="6">ATCC 29082 / PCC 7421</strain>
    </source>
</reference>
<dbReference type="Pfam" id="PF01253">
    <property type="entry name" value="SUI1"/>
    <property type="match status" value="1"/>
</dbReference>
<dbReference type="InterPro" id="IPR036877">
    <property type="entry name" value="SUI1_dom_sf"/>
</dbReference>
<dbReference type="PANTHER" id="PTHR12789:SF0">
    <property type="entry name" value="DENSITY-REGULATED PROTEIN"/>
    <property type="match status" value="1"/>
</dbReference>